<gene>
    <name evidence="2" type="ORF">VNI00_004629</name>
</gene>
<name>A0AAW0DHY6_9AGAR</name>
<feature type="compositionally biased region" description="Basic and acidic residues" evidence="1">
    <location>
        <begin position="17"/>
        <end position="31"/>
    </location>
</feature>
<evidence type="ECO:0000313" key="2">
    <source>
        <dbReference type="EMBL" id="KAK7051650.1"/>
    </source>
</evidence>
<feature type="compositionally biased region" description="Basic residues" evidence="1">
    <location>
        <begin position="499"/>
        <end position="511"/>
    </location>
</feature>
<dbReference type="EMBL" id="JAYKXP010000012">
    <property type="protein sequence ID" value="KAK7051650.1"/>
    <property type="molecule type" value="Genomic_DNA"/>
</dbReference>
<evidence type="ECO:0000313" key="3">
    <source>
        <dbReference type="Proteomes" id="UP001383192"/>
    </source>
</evidence>
<feature type="region of interest" description="Disordered" evidence="1">
    <location>
        <begin position="1"/>
        <end position="244"/>
    </location>
</feature>
<reference evidence="2 3" key="1">
    <citation type="submission" date="2024-01" db="EMBL/GenBank/DDBJ databases">
        <title>A draft genome for a cacao thread blight-causing isolate of Paramarasmius palmivorus.</title>
        <authorList>
            <person name="Baruah I.K."/>
            <person name="Bukari Y."/>
            <person name="Amoako-Attah I."/>
            <person name="Meinhardt L.W."/>
            <person name="Bailey B.A."/>
            <person name="Cohen S.P."/>
        </authorList>
    </citation>
    <scope>NUCLEOTIDE SEQUENCE [LARGE SCALE GENOMIC DNA]</scope>
    <source>
        <strain evidence="2 3">GH-12</strain>
    </source>
</reference>
<feature type="compositionally biased region" description="Basic and acidic residues" evidence="1">
    <location>
        <begin position="467"/>
        <end position="484"/>
    </location>
</feature>
<comment type="caution">
    <text evidence="2">The sequence shown here is derived from an EMBL/GenBank/DDBJ whole genome shotgun (WGS) entry which is preliminary data.</text>
</comment>
<feature type="compositionally biased region" description="Low complexity" evidence="1">
    <location>
        <begin position="513"/>
        <end position="527"/>
    </location>
</feature>
<feature type="compositionally biased region" description="Basic and acidic residues" evidence="1">
    <location>
        <begin position="149"/>
        <end position="177"/>
    </location>
</feature>
<evidence type="ECO:0000256" key="1">
    <source>
        <dbReference type="SAM" id="MobiDB-lite"/>
    </source>
</evidence>
<feature type="region of interest" description="Disordered" evidence="1">
    <location>
        <begin position="379"/>
        <end position="432"/>
    </location>
</feature>
<feature type="compositionally biased region" description="Basic and acidic residues" evidence="1">
    <location>
        <begin position="45"/>
        <end position="63"/>
    </location>
</feature>
<feature type="compositionally biased region" description="Basic residues" evidence="1">
    <location>
        <begin position="100"/>
        <end position="112"/>
    </location>
</feature>
<dbReference type="Proteomes" id="UP001383192">
    <property type="component" value="Unassembled WGS sequence"/>
</dbReference>
<proteinExistence type="predicted"/>
<organism evidence="2 3">
    <name type="scientific">Paramarasmius palmivorus</name>
    <dbReference type="NCBI Taxonomy" id="297713"/>
    <lineage>
        <taxon>Eukaryota</taxon>
        <taxon>Fungi</taxon>
        <taxon>Dikarya</taxon>
        <taxon>Basidiomycota</taxon>
        <taxon>Agaricomycotina</taxon>
        <taxon>Agaricomycetes</taxon>
        <taxon>Agaricomycetidae</taxon>
        <taxon>Agaricales</taxon>
        <taxon>Marasmiineae</taxon>
        <taxon>Marasmiaceae</taxon>
        <taxon>Paramarasmius</taxon>
    </lineage>
</organism>
<feature type="compositionally biased region" description="Basic and acidic residues" evidence="1">
    <location>
        <begin position="547"/>
        <end position="556"/>
    </location>
</feature>
<keyword evidence="3" id="KW-1185">Reference proteome</keyword>
<feature type="compositionally biased region" description="Basic and acidic residues" evidence="1">
    <location>
        <begin position="113"/>
        <end position="122"/>
    </location>
</feature>
<feature type="region of interest" description="Disordered" evidence="1">
    <location>
        <begin position="450"/>
        <end position="588"/>
    </location>
</feature>
<sequence length="822" mass="90193">MSTTSTTPPPTYTSEENQEKKENAEKSREGEGEALNDGGSSPKHSGGDRENGDKNSSRSLERSRSHRHRHRHAESPEAGPSTPRRSSGSDEVVDDDKKSTKSHHSRRHHNHHDSRSEERGKTEASSLRNAHGHNDGDTKSTKSHRSHSRREDHGHRDTSSSRSTRKDHDEETMSTKSREKHRSHHHHEEPNTTTPAPAYDNDDNKSSVSTKTPEKSKHTRDDNTQSEKRELSPEDIERLRQDRVRHSRVGTTELLKELARNGVPQDLDTEGLPKFRVITGTEARSIFNDVLREDESRVYDQKRSLSIGKERPIVFAFPHHPPNPALKAGRGVVDFYLHHLKRKTGTNRLKGGRRKTGFLDGELDEGLMKIKQSIDNLAQKRLSASPAQKSTGENPRPAITATQSAPAAIPTTAGEPLLPPKRPSISSRHSNPSVLSLPYLGATNVDLRTPFPLRVTNPDPASSSGSDSKRSSLVDTVKPSEKRLGRTLSVVEEAEPKSEKRHRHNHHRKHGLSGSSDSASTSASSSSSKERRKKEEILIVLMDSDNEVDRSKDRKRNDKLKRSNSARTPRRMASTRNSPWDGPVATSHGEVHRYVPGASNYYARPSVYYAEDSDETESDDDDDEDASPISMKTALKALGYYNSNSTPHLPATQHQLPTPALPQPMLPSISSPYRPVTQPQIYDSPHIYSNSTPNLPLPQVPGVASSYVTPWVSSVAGTPLVHPAGSLPAMDHPAASLYSSPYIKPAQAPYPYSNSASGTPNSKRELPLQIYASPAGTGAGAGATPRTSASPYASGTGGGHIPLPAIAIYSPYVRPAEASGMF</sequence>
<dbReference type="AlphaFoldDB" id="A0AAW0DHY6"/>
<protein>
    <submittedName>
        <fullName evidence="2">Uncharacterized protein</fullName>
    </submittedName>
</protein>
<feature type="compositionally biased region" description="Basic and acidic residues" evidence="1">
    <location>
        <begin position="212"/>
        <end position="244"/>
    </location>
</feature>
<accession>A0AAW0DHY6</accession>
<feature type="compositionally biased region" description="Basic residues" evidence="1">
    <location>
        <begin position="557"/>
        <end position="570"/>
    </location>
</feature>